<name>A0A3N0IYN5_9ACTN</name>
<reference evidence="9" key="2">
    <citation type="submission" date="2018-05" db="EMBL/GenBank/DDBJ databases">
        <title>Genome Sequencing of selected type strains of the family Eggerthellaceae.</title>
        <authorList>
            <person name="Danylec N."/>
            <person name="Stoll D.A."/>
            <person name="Doetsch A."/>
            <person name="Huch M."/>
        </authorList>
    </citation>
    <scope>NUCLEOTIDE SEQUENCE [LARGE SCALE GENOMIC DNA]</scope>
    <source>
        <strain evidence="9">DSM 16107</strain>
    </source>
</reference>
<keyword evidence="8" id="KW-1185">Reference proteome</keyword>
<comment type="caution">
    <text evidence="7">The sequence shown here is derived from an EMBL/GenBank/DDBJ whole genome shotgun (WGS) entry which is preliminary data.</text>
</comment>
<sequence>MDENTREELGLNRRDFIRGAAVGAMGIMPIFNLLGCSPSPSRGSANADSADAKEADPSNASASSGEWVDVLRSDDLMEKVLDEAEITEDVTCSDGTVIPAVYVRMRNRINRIGRGIGSIPADSTSWDMIKYLWSEEDAENYLAMPLHEYFSAGDYAAVAGISEEEASAILEDQAARNLIWRVRRGGLALFVLMPYINGFWEFNELDALYHREEGKVAEFDTQGITGVDPHGESGFDNTFPLFRSYPVSVDVVEGDKLAPYHDWRALIKRNSTITVSACQCRTMWNALGVPYPEEHPHRTCLSLGEMAEYFIENEIGEQITQDEAISIVEDIIDKGMVVESICAKDADIICCCHSQSCGNLMAYRGINGEGACSTYYNAYLLKYDSSACTKCGTCVNICPMTSISFGDDGFCVMDKACVRCGQCVRVCPAHARILTENPSYPELPADYVECNKYFAKDRMQRGQLVDFTDTTL</sequence>
<gene>
    <name evidence="6" type="ORF">C1876_11100</name>
    <name evidence="7" type="ORF">DMP09_08000</name>
</gene>
<dbReference type="PROSITE" id="PS51318">
    <property type="entry name" value="TAT"/>
    <property type="match status" value="1"/>
</dbReference>
<dbReference type="PROSITE" id="PS51379">
    <property type="entry name" value="4FE4S_FER_2"/>
    <property type="match status" value="2"/>
</dbReference>
<dbReference type="GO" id="GO:0051536">
    <property type="term" value="F:iron-sulfur cluster binding"/>
    <property type="evidence" value="ECO:0007669"/>
    <property type="project" value="UniProtKB-KW"/>
</dbReference>
<dbReference type="EMBL" id="QICC01000026">
    <property type="protein sequence ID" value="RNM41816.1"/>
    <property type="molecule type" value="Genomic_DNA"/>
</dbReference>
<evidence type="ECO:0000256" key="2">
    <source>
        <dbReference type="ARBA" id="ARBA00023004"/>
    </source>
</evidence>
<accession>A0A3N0IYN5</accession>
<protein>
    <recommendedName>
        <fullName evidence="5">4Fe-4S ferredoxin-type domain-containing protein</fullName>
    </recommendedName>
</protein>
<evidence type="ECO:0000313" key="9">
    <source>
        <dbReference type="Proteomes" id="UP000270112"/>
    </source>
</evidence>
<keyword evidence="1" id="KW-0479">Metal-binding</keyword>
<evidence type="ECO:0000259" key="5">
    <source>
        <dbReference type="PROSITE" id="PS51379"/>
    </source>
</evidence>
<dbReference type="Gene3D" id="3.30.70.20">
    <property type="match status" value="1"/>
</dbReference>
<evidence type="ECO:0000313" key="8">
    <source>
        <dbReference type="Proteomes" id="UP000253817"/>
    </source>
</evidence>
<feature type="domain" description="4Fe-4S ferredoxin-type" evidence="5">
    <location>
        <begin position="409"/>
        <end position="437"/>
    </location>
</feature>
<dbReference type="OrthoDB" id="5422255at2"/>
<dbReference type="PROSITE" id="PS00198">
    <property type="entry name" value="4FE4S_FER_1"/>
    <property type="match status" value="2"/>
</dbReference>
<evidence type="ECO:0000313" key="6">
    <source>
        <dbReference type="EMBL" id="RDB67965.1"/>
    </source>
</evidence>
<reference evidence="6 8" key="1">
    <citation type="journal article" date="2018" name="Elife">
        <title>Discovery and characterization of a prevalent human gut bacterial enzyme sufficient for the inactivation of a family of plant toxins.</title>
        <authorList>
            <person name="Koppel N."/>
            <person name="Bisanz J.E."/>
            <person name="Pandelia M.E."/>
            <person name="Turnbaugh P.J."/>
            <person name="Balskus E.P."/>
        </authorList>
    </citation>
    <scope>NUCLEOTIDE SEQUENCE [LARGE SCALE GENOMIC DNA]</scope>
    <source>
        <strain evidence="6 8">DSM 16107</strain>
    </source>
</reference>
<dbReference type="InterPro" id="IPR017896">
    <property type="entry name" value="4Fe4S_Fe-S-bd"/>
</dbReference>
<dbReference type="Pfam" id="PF13237">
    <property type="entry name" value="Fer4_10"/>
    <property type="match status" value="1"/>
</dbReference>
<dbReference type="InterPro" id="IPR006311">
    <property type="entry name" value="TAT_signal"/>
</dbReference>
<reference evidence="7" key="3">
    <citation type="journal article" date="2019" name="Microbiol. Resour. Announc.">
        <title>Draft Genome Sequences of Type Strains of Gordonibacter faecihominis, Paraeggerthella hongkongensis, Parvibacter caecicola,Slackia equolifaciens, Slackia faecicanis, and Slackia isoflavoniconvertens.</title>
        <authorList>
            <person name="Danylec N."/>
            <person name="Stoll D.A."/>
            <person name="Dotsch A."/>
            <person name="Huch M."/>
        </authorList>
    </citation>
    <scope>NUCLEOTIDE SEQUENCE</scope>
    <source>
        <strain evidence="7">DSM 16107</strain>
    </source>
</reference>
<evidence type="ECO:0000256" key="1">
    <source>
        <dbReference type="ARBA" id="ARBA00022723"/>
    </source>
</evidence>
<keyword evidence="2" id="KW-0408">Iron</keyword>
<dbReference type="EMBL" id="PPTT01000019">
    <property type="protein sequence ID" value="RDB67965.1"/>
    <property type="molecule type" value="Genomic_DNA"/>
</dbReference>
<feature type="domain" description="4Fe-4S ferredoxin-type" evidence="5">
    <location>
        <begin position="379"/>
        <end position="408"/>
    </location>
</feature>
<dbReference type="Proteomes" id="UP000253817">
    <property type="component" value="Unassembled WGS sequence"/>
</dbReference>
<dbReference type="GO" id="GO:0046872">
    <property type="term" value="F:metal ion binding"/>
    <property type="evidence" value="ECO:0007669"/>
    <property type="project" value="UniProtKB-KW"/>
</dbReference>
<dbReference type="Proteomes" id="UP000270112">
    <property type="component" value="Unassembled WGS sequence"/>
</dbReference>
<dbReference type="RefSeq" id="WP_114546799.1">
    <property type="nucleotide sequence ID" value="NZ_PPTT01000019.1"/>
</dbReference>
<dbReference type="AlphaFoldDB" id="A0A3N0IYN5"/>
<organism evidence="7 9">
    <name type="scientific">Eggerthella sinensis</name>
    <dbReference type="NCBI Taxonomy" id="242230"/>
    <lineage>
        <taxon>Bacteria</taxon>
        <taxon>Bacillati</taxon>
        <taxon>Actinomycetota</taxon>
        <taxon>Coriobacteriia</taxon>
        <taxon>Eggerthellales</taxon>
        <taxon>Eggerthellaceae</taxon>
        <taxon>Eggerthella</taxon>
    </lineage>
</organism>
<keyword evidence="3" id="KW-0411">Iron-sulfur</keyword>
<evidence type="ECO:0000256" key="3">
    <source>
        <dbReference type="ARBA" id="ARBA00023014"/>
    </source>
</evidence>
<dbReference type="InterPro" id="IPR017900">
    <property type="entry name" value="4Fe4S_Fe_S_CS"/>
</dbReference>
<feature type="region of interest" description="Disordered" evidence="4">
    <location>
        <begin position="42"/>
        <end position="65"/>
    </location>
</feature>
<proteinExistence type="predicted"/>
<dbReference type="SUPFAM" id="SSF54862">
    <property type="entry name" value="4Fe-4S ferredoxins"/>
    <property type="match status" value="1"/>
</dbReference>
<evidence type="ECO:0000313" key="7">
    <source>
        <dbReference type="EMBL" id="RNM41816.1"/>
    </source>
</evidence>
<evidence type="ECO:0000256" key="4">
    <source>
        <dbReference type="SAM" id="MobiDB-lite"/>
    </source>
</evidence>